<proteinExistence type="predicted"/>
<reference evidence="2 3" key="1">
    <citation type="submission" date="2023-09" db="EMBL/GenBank/DDBJ databases">
        <title>Nesidiocoris tenuis whole genome shotgun sequence.</title>
        <authorList>
            <person name="Shibata T."/>
            <person name="Shimoda M."/>
            <person name="Kobayashi T."/>
            <person name="Uehara T."/>
        </authorList>
    </citation>
    <scope>NUCLEOTIDE SEQUENCE [LARGE SCALE GENOMIC DNA]</scope>
    <source>
        <strain evidence="2 3">Japan</strain>
    </source>
</reference>
<feature type="compositionally biased region" description="Basic and acidic residues" evidence="1">
    <location>
        <begin position="36"/>
        <end position="48"/>
    </location>
</feature>
<dbReference type="Proteomes" id="UP001307889">
    <property type="component" value="Chromosome 3"/>
</dbReference>
<evidence type="ECO:0000313" key="2">
    <source>
        <dbReference type="EMBL" id="BES92334.1"/>
    </source>
</evidence>
<gene>
    <name evidence="2" type="ORF">NTJ_05142</name>
</gene>
<feature type="region of interest" description="Disordered" evidence="1">
    <location>
        <begin position="36"/>
        <end position="61"/>
    </location>
</feature>
<organism evidence="2 3">
    <name type="scientific">Nesidiocoris tenuis</name>
    <dbReference type="NCBI Taxonomy" id="355587"/>
    <lineage>
        <taxon>Eukaryota</taxon>
        <taxon>Metazoa</taxon>
        <taxon>Ecdysozoa</taxon>
        <taxon>Arthropoda</taxon>
        <taxon>Hexapoda</taxon>
        <taxon>Insecta</taxon>
        <taxon>Pterygota</taxon>
        <taxon>Neoptera</taxon>
        <taxon>Paraneoptera</taxon>
        <taxon>Hemiptera</taxon>
        <taxon>Heteroptera</taxon>
        <taxon>Panheteroptera</taxon>
        <taxon>Cimicomorpha</taxon>
        <taxon>Miridae</taxon>
        <taxon>Dicyphina</taxon>
        <taxon>Nesidiocoris</taxon>
    </lineage>
</organism>
<protein>
    <submittedName>
        <fullName evidence="2">Uncharacterized protein</fullName>
    </submittedName>
</protein>
<evidence type="ECO:0000313" key="3">
    <source>
        <dbReference type="Proteomes" id="UP001307889"/>
    </source>
</evidence>
<evidence type="ECO:0000256" key="1">
    <source>
        <dbReference type="SAM" id="MobiDB-lite"/>
    </source>
</evidence>
<accession>A0ABN7AJC2</accession>
<dbReference type="EMBL" id="AP028911">
    <property type="protein sequence ID" value="BES92334.1"/>
    <property type="molecule type" value="Genomic_DNA"/>
</dbReference>
<keyword evidence="3" id="KW-1185">Reference proteome</keyword>
<name>A0ABN7AJC2_9HEMI</name>
<sequence length="131" mass="14598">MLGHHKQQQTIIGRRYPDNGSYPQCLVTLRHRQSQRIEQDRQGCDCRNSRKGSSVQEGDWEADGVSAGNVCRLSRSPSNARVDSAGVGGLTMNVWDSDPSRVTNSWTMPHLGLGSYSADLIPYRFLHLSLL</sequence>